<keyword evidence="6" id="KW-0479">Metal-binding</keyword>
<comment type="subcellular location">
    <subcellularLocation>
        <location evidence="2">Membrane</location>
        <topology evidence="2">Multi-pass membrane protein</topology>
    </subcellularLocation>
</comment>
<feature type="transmembrane region" description="Helical" evidence="12">
    <location>
        <begin position="7"/>
        <end position="28"/>
    </location>
</feature>
<evidence type="ECO:0000313" key="14">
    <source>
        <dbReference type="EMBL" id="MDZ8117441.1"/>
    </source>
</evidence>
<feature type="transmembrane region" description="Helical" evidence="12">
    <location>
        <begin position="125"/>
        <end position="145"/>
    </location>
</feature>
<keyword evidence="7" id="KW-0378">Hydrolase</keyword>
<evidence type="ECO:0000256" key="4">
    <source>
        <dbReference type="ARBA" id="ARBA00022670"/>
    </source>
</evidence>
<comment type="similarity">
    <text evidence="3">Belongs to the peptidase M50B family.</text>
</comment>
<comment type="cofactor">
    <cofactor evidence="1">
        <name>Zn(2+)</name>
        <dbReference type="ChEBI" id="CHEBI:29105"/>
    </cofactor>
</comment>
<comment type="caution">
    <text evidence="14">The sequence shown here is derived from an EMBL/GenBank/DDBJ whole genome shotgun (WGS) entry which is preliminary data.</text>
</comment>
<evidence type="ECO:0000256" key="2">
    <source>
        <dbReference type="ARBA" id="ARBA00004141"/>
    </source>
</evidence>
<evidence type="ECO:0000256" key="11">
    <source>
        <dbReference type="ARBA" id="ARBA00023136"/>
    </source>
</evidence>
<reference evidence="14 15" key="1">
    <citation type="journal article" date="2024" name="Appl. Environ. Microbiol.">
        <title>Pontiella agarivorans sp. nov., a novel marine anaerobic bacterium capable of degrading macroalgal polysaccharides and fixing nitrogen.</title>
        <authorList>
            <person name="Liu N."/>
            <person name="Kivenson V."/>
            <person name="Peng X."/>
            <person name="Cui Z."/>
            <person name="Lankiewicz T.S."/>
            <person name="Gosselin K.M."/>
            <person name="English C.J."/>
            <person name="Blair E.M."/>
            <person name="O'Malley M.A."/>
            <person name="Valentine D.L."/>
        </authorList>
    </citation>
    <scope>NUCLEOTIDE SEQUENCE [LARGE SCALE GENOMIC DNA]</scope>
    <source>
        <strain evidence="14 15">NLcol2</strain>
    </source>
</reference>
<dbReference type="EMBL" id="JARVCO010000002">
    <property type="protein sequence ID" value="MDZ8117441.1"/>
    <property type="molecule type" value="Genomic_DNA"/>
</dbReference>
<evidence type="ECO:0000259" key="13">
    <source>
        <dbReference type="Pfam" id="PF02163"/>
    </source>
</evidence>
<dbReference type="InterPro" id="IPR008915">
    <property type="entry name" value="Peptidase_M50"/>
</dbReference>
<dbReference type="GO" id="GO:0006508">
    <property type="term" value="P:proteolysis"/>
    <property type="evidence" value="ECO:0007669"/>
    <property type="project" value="UniProtKB-KW"/>
</dbReference>
<protein>
    <submittedName>
        <fullName evidence="14">Site-2 protease family protein</fullName>
    </submittedName>
</protein>
<feature type="transmembrane region" description="Helical" evidence="12">
    <location>
        <begin position="97"/>
        <end position="119"/>
    </location>
</feature>
<keyword evidence="9 12" id="KW-1133">Transmembrane helix</keyword>
<feature type="domain" description="Peptidase M50" evidence="13">
    <location>
        <begin position="46"/>
        <end position="121"/>
    </location>
</feature>
<evidence type="ECO:0000256" key="8">
    <source>
        <dbReference type="ARBA" id="ARBA00022833"/>
    </source>
</evidence>
<keyword evidence="15" id="KW-1185">Reference proteome</keyword>
<dbReference type="GO" id="GO:0008233">
    <property type="term" value="F:peptidase activity"/>
    <property type="evidence" value="ECO:0007669"/>
    <property type="project" value="UniProtKB-KW"/>
</dbReference>
<dbReference type="PANTHER" id="PTHR39188">
    <property type="entry name" value="MEMBRANE-ASSOCIATED ZINC METALLOPROTEASE M50B"/>
    <property type="match status" value="1"/>
</dbReference>
<evidence type="ECO:0000256" key="12">
    <source>
        <dbReference type="SAM" id="Phobius"/>
    </source>
</evidence>
<evidence type="ECO:0000256" key="10">
    <source>
        <dbReference type="ARBA" id="ARBA00023049"/>
    </source>
</evidence>
<dbReference type="Pfam" id="PF02163">
    <property type="entry name" value="Peptidase_M50"/>
    <property type="match status" value="2"/>
</dbReference>
<feature type="domain" description="Peptidase M50" evidence="13">
    <location>
        <begin position="122"/>
        <end position="180"/>
    </location>
</feature>
<keyword evidence="11 12" id="KW-0472">Membrane</keyword>
<evidence type="ECO:0000256" key="9">
    <source>
        <dbReference type="ARBA" id="ARBA00022989"/>
    </source>
</evidence>
<evidence type="ECO:0000256" key="5">
    <source>
        <dbReference type="ARBA" id="ARBA00022692"/>
    </source>
</evidence>
<dbReference type="Proteomes" id="UP001290861">
    <property type="component" value="Unassembled WGS sequence"/>
</dbReference>
<evidence type="ECO:0000256" key="6">
    <source>
        <dbReference type="ARBA" id="ARBA00022723"/>
    </source>
</evidence>
<dbReference type="CDD" id="cd06164">
    <property type="entry name" value="S2P-M50_SpoIVFB_CBS"/>
    <property type="match status" value="1"/>
</dbReference>
<keyword evidence="4 14" id="KW-0645">Protease</keyword>
<feature type="transmembrane region" description="Helical" evidence="12">
    <location>
        <begin position="40"/>
        <end position="59"/>
    </location>
</feature>
<organism evidence="14 15">
    <name type="scientific">Pontiella agarivorans</name>
    <dbReference type="NCBI Taxonomy" id="3038953"/>
    <lineage>
        <taxon>Bacteria</taxon>
        <taxon>Pseudomonadati</taxon>
        <taxon>Kiritimatiellota</taxon>
        <taxon>Kiritimatiellia</taxon>
        <taxon>Kiritimatiellales</taxon>
        <taxon>Pontiellaceae</taxon>
        <taxon>Pontiella</taxon>
    </lineage>
</organism>
<keyword evidence="5 12" id="KW-0812">Transmembrane</keyword>
<accession>A0ABU5MTA3</accession>
<evidence type="ECO:0000256" key="3">
    <source>
        <dbReference type="ARBA" id="ARBA00007931"/>
    </source>
</evidence>
<evidence type="ECO:0000256" key="7">
    <source>
        <dbReference type="ARBA" id="ARBA00022801"/>
    </source>
</evidence>
<keyword evidence="10" id="KW-0482">Metalloprotease</keyword>
<evidence type="ECO:0000313" key="15">
    <source>
        <dbReference type="Proteomes" id="UP001290861"/>
    </source>
</evidence>
<sequence length="257" mass="27847">MKMENNTLVLGSAFGIPIKVSMTLLILSPLLALRYSSQNLLLGLVIVIGIFASVALHELGHALTAIRLGGHVKDIELGILGGVARMSYMPTHPKQEILIALAGPAVSLILGVVLTFIGIQSSSSVLFFIGAINLVLLFFNILPCFPMDGGRVLRAAIALKKNRVEATRLAATIGKYFCILFVVYGLWSMNLILALIGGYIYFAGQQELRMVMMEHQANHFTGYRDGQIDVEVSPPPYARGGGTGETFADKLRNLFRG</sequence>
<evidence type="ECO:0000256" key="1">
    <source>
        <dbReference type="ARBA" id="ARBA00001947"/>
    </source>
</evidence>
<gene>
    <name evidence="14" type="ORF">P9H32_02290</name>
</gene>
<feature type="transmembrane region" description="Helical" evidence="12">
    <location>
        <begin position="176"/>
        <end position="202"/>
    </location>
</feature>
<keyword evidence="8" id="KW-0862">Zinc</keyword>
<dbReference type="PANTHER" id="PTHR39188:SF3">
    <property type="entry name" value="STAGE IV SPORULATION PROTEIN FB"/>
    <property type="match status" value="1"/>
</dbReference>
<proteinExistence type="inferred from homology"/>
<dbReference type="RefSeq" id="WP_322607242.1">
    <property type="nucleotide sequence ID" value="NZ_JARVCO010000002.1"/>
</dbReference>
<name>A0ABU5MTA3_9BACT</name>